<evidence type="ECO:0000259" key="8">
    <source>
        <dbReference type="PROSITE" id="PS50928"/>
    </source>
</evidence>
<feature type="transmembrane region" description="Helical" evidence="7">
    <location>
        <begin position="75"/>
        <end position="97"/>
    </location>
</feature>
<evidence type="ECO:0000256" key="4">
    <source>
        <dbReference type="ARBA" id="ARBA00022692"/>
    </source>
</evidence>
<keyword evidence="6 7" id="KW-0472">Membrane</keyword>
<protein>
    <submittedName>
        <fullName evidence="9">Sugar ABC transporter permease</fullName>
    </submittedName>
</protein>
<gene>
    <name evidence="9" type="ORF">SOJ16_000184</name>
</gene>
<comment type="similarity">
    <text evidence="7">Belongs to the binding-protein-dependent transport system permease family.</text>
</comment>
<dbReference type="CDD" id="cd06261">
    <property type="entry name" value="TM_PBP2"/>
    <property type="match status" value="1"/>
</dbReference>
<dbReference type="PROSITE" id="PS50928">
    <property type="entry name" value="ABC_TM1"/>
    <property type="match status" value="1"/>
</dbReference>
<dbReference type="InterPro" id="IPR000515">
    <property type="entry name" value="MetI-like"/>
</dbReference>
<dbReference type="PANTHER" id="PTHR30193:SF37">
    <property type="entry name" value="INNER MEMBRANE ABC TRANSPORTER PERMEASE PROTEIN YCJO"/>
    <property type="match status" value="1"/>
</dbReference>
<sequence length="297" mass="33789">MGIIEDFKRNKASYLMIAPYMLLFTIFTLIPVVASIFLSFTNYNMLQPPKWVGWTNYVRLFLADKIFLKVLRNTFIFAFITGPISYLMSFILAWFISEFNPKVRAILTLIFYSPSLAGNVFFIWAFIFSGDTYGLINGWLMRWGILKEPINWLQDPNYVLWVIIVVQLWLSLGAGFLAFVAGFQNLDRELFEAGAIDGIKNRFQELWYITIPQMAPQLMFGAVMQIGASFGVSTVVMALGGLPTRQYSADTVVTYLIDYGTVRFEMGYASAIAVVLFIAMLLTNKAIAAILRRYSTD</sequence>
<evidence type="ECO:0000256" key="6">
    <source>
        <dbReference type="ARBA" id="ARBA00023136"/>
    </source>
</evidence>
<keyword evidence="10" id="KW-1185">Reference proteome</keyword>
<dbReference type="SUPFAM" id="SSF161098">
    <property type="entry name" value="MetI-like"/>
    <property type="match status" value="1"/>
</dbReference>
<dbReference type="Proteomes" id="UP001322744">
    <property type="component" value="Chromosome"/>
</dbReference>
<feature type="domain" description="ABC transmembrane type-1" evidence="8">
    <location>
        <begin position="71"/>
        <end position="287"/>
    </location>
</feature>
<feature type="transmembrane region" description="Helical" evidence="7">
    <location>
        <begin position="262"/>
        <end position="283"/>
    </location>
</feature>
<feature type="transmembrane region" description="Helical" evidence="7">
    <location>
        <begin position="109"/>
        <end position="127"/>
    </location>
</feature>
<feature type="transmembrane region" description="Helical" evidence="7">
    <location>
        <begin position="12"/>
        <end position="40"/>
    </location>
</feature>
<dbReference type="EMBL" id="CP139957">
    <property type="protein sequence ID" value="WPX09016.1"/>
    <property type="molecule type" value="Genomic_DNA"/>
</dbReference>
<keyword evidence="3" id="KW-1003">Cell membrane</keyword>
<feature type="transmembrane region" description="Helical" evidence="7">
    <location>
        <begin position="158"/>
        <end position="181"/>
    </location>
</feature>
<organism evidence="9 10">
    <name type="scientific">Anaerocellum danielii</name>
    <dbReference type="NCBI Taxonomy" id="1387557"/>
    <lineage>
        <taxon>Bacteria</taxon>
        <taxon>Bacillati</taxon>
        <taxon>Bacillota</taxon>
        <taxon>Bacillota incertae sedis</taxon>
        <taxon>Caldicellulosiruptorales</taxon>
        <taxon>Caldicellulosiruptoraceae</taxon>
        <taxon>Anaerocellum</taxon>
    </lineage>
</organism>
<name>A0ABZ0U129_9FIRM</name>
<evidence type="ECO:0000313" key="9">
    <source>
        <dbReference type="EMBL" id="WPX09016.1"/>
    </source>
</evidence>
<reference evidence="9 10" key="1">
    <citation type="submission" date="2023-12" db="EMBL/GenBank/DDBJ databases">
        <authorList>
            <person name="Manesh M.J.H."/>
            <person name="Bing R.G."/>
            <person name="Willard D.J."/>
            <person name="Kelly R.M."/>
        </authorList>
    </citation>
    <scope>NUCLEOTIDE SEQUENCE [LARGE SCALE GENOMIC DNA]</scope>
    <source>
        <strain evidence="9 10">DSM 8977</strain>
    </source>
</reference>
<dbReference type="InterPro" id="IPR035906">
    <property type="entry name" value="MetI-like_sf"/>
</dbReference>
<evidence type="ECO:0000256" key="1">
    <source>
        <dbReference type="ARBA" id="ARBA00004651"/>
    </source>
</evidence>
<accession>A0ABZ0U129</accession>
<feature type="transmembrane region" description="Helical" evidence="7">
    <location>
        <begin position="218"/>
        <end position="242"/>
    </location>
</feature>
<dbReference type="RefSeq" id="WP_045175937.1">
    <property type="nucleotide sequence ID" value="NZ_CP139957.1"/>
</dbReference>
<evidence type="ECO:0000256" key="7">
    <source>
        <dbReference type="RuleBase" id="RU363032"/>
    </source>
</evidence>
<dbReference type="Pfam" id="PF00528">
    <property type="entry name" value="BPD_transp_1"/>
    <property type="match status" value="1"/>
</dbReference>
<proteinExistence type="inferred from homology"/>
<dbReference type="PANTHER" id="PTHR30193">
    <property type="entry name" value="ABC TRANSPORTER PERMEASE PROTEIN"/>
    <property type="match status" value="1"/>
</dbReference>
<keyword evidence="5 7" id="KW-1133">Transmembrane helix</keyword>
<evidence type="ECO:0000256" key="5">
    <source>
        <dbReference type="ARBA" id="ARBA00022989"/>
    </source>
</evidence>
<keyword evidence="4 7" id="KW-0812">Transmembrane</keyword>
<evidence type="ECO:0000256" key="3">
    <source>
        <dbReference type="ARBA" id="ARBA00022475"/>
    </source>
</evidence>
<dbReference type="Gene3D" id="1.10.3720.10">
    <property type="entry name" value="MetI-like"/>
    <property type="match status" value="1"/>
</dbReference>
<dbReference type="InterPro" id="IPR051393">
    <property type="entry name" value="ABC_transporter_permease"/>
</dbReference>
<comment type="subcellular location">
    <subcellularLocation>
        <location evidence="1 7">Cell membrane</location>
        <topology evidence="1 7">Multi-pass membrane protein</topology>
    </subcellularLocation>
</comment>
<evidence type="ECO:0000313" key="10">
    <source>
        <dbReference type="Proteomes" id="UP001322744"/>
    </source>
</evidence>
<evidence type="ECO:0000256" key="2">
    <source>
        <dbReference type="ARBA" id="ARBA00022448"/>
    </source>
</evidence>
<keyword evidence="2 7" id="KW-0813">Transport</keyword>